<name>A0A226D7H0_FOLCA</name>
<comment type="caution">
    <text evidence="2">The sequence shown here is derived from an EMBL/GenBank/DDBJ whole genome shotgun (WGS) entry which is preliminary data.</text>
</comment>
<organism evidence="2 3">
    <name type="scientific">Folsomia candida</name>
    <name type="common">Springtail</name>
    <dbReference type="NCBI Taxonomy" id="158441"/>
    <lineage>
        <taxon>Eukaryota</taxon>
        <taxon>Metazoa</taxon>
        <taxon>Ecdysozoa</taxon>
        <taxon>Arthropoda</taxon>
        <taxon>Hexapoda</taxon>
        <taxon>Collembola</taxon>
        <taxon>Entomobryomorpha</taxon>
        <taxon>Isotomoidea</taxon>
        <taxon>Isotomidae</taxon>
        <taxon>Proisotominae</taxon>
        <taxon>Folsomia</taxon>
    </lineage>
</organism>
<evidence type="ECO:0000313" key="3">
    <source>
        <dbReference type="Proteomes" id="UP000198287"/>
    </source>
</evidence>
<evidence type="ECO:0000313" key="2">
    <source>
        <dbReference type="EMBL" id="OXA40581.1"/>
    </source>
</evidence>
<dbReference type="AlphaFoldDB" id="A0A226D7H0"/>
<protein>
    <submittedName>
        <fullName evidence="2">Uncharacterized protein</fullName>
    </submittedName>
</protein>
<proteinExistence type="predicted"/>
<keyword evidence="1" id="KW-0175">Coiled coil</keyword>
<keyword evidence="3" id="KW-1185">Reference proteome</keyword>
<reference evidence="2 3" key="1">
    <citation type="submission" date="2015-12" db="EMBL/GenBank/DDBJ databases">
        <title>The genome of Folsomia candida.</title>
        <authorList>
            <person name="Faddeeva A."/>
            <person name="Derks M.F."/>
            <person name="Anvar Y."/>
            <person name="Smit S."/>
            <person name="Van Straalen N."/>
            <person name="Roelofs D."/>
        </authorList>
    </citation>
    <scope>NUCLEOTIDE SEQUENCE [LARGE SCALE GENOMIC DNA]</scope>
    <source>
        <strain evidence="2 3">VU population</strain>
        <tissue evidence="2">Whole body</tissue>
    </source>
</reference>
<sequence>MEVDDNPPIDDPSPSTTQAALIEPQDLANVFDIPLQTITTQFETLKVEKQRLQEESKTILENFGGLDEFHDRSLDIQSRREYRKKKKEIEVKNDAFYERNDSVKGQAEKFRETLKTLKDKLDKEFKQMFEKLDEEITKDLNDRHPN</sequence>
<feature type="coiled-coil region" evidence="1">
    <location>
        <begin position="35"/>
        <end position="62"/>
    </location>
</feature>
<accession>A0A226D7H0</accession>
<dbReference type="EMBL" id="LNIX01000033">
    <property type="protein sequence ID" value="OXA40581.1"/>
    <property type="molecule type" value="Genomic_DNA"/>
</dbReference>
<feature type="coiled-coil region" evidence="1">
    <location>
        <begin position="100"/>
        <end position="127"/>
    </location>
</feature>
<evidence type="ECO:0000256" key="1">
    <source>
        <dbReference type="SAM" id="Coils"/>
    </source>
</evidence>
<dbReference type="Proteomes" id="UP000198287">
    <property type="component" value="Unassembled WGS sequence"/>
</dbReference>
<gene>
    <name evidence="2" type="ORF">Fcan01_24657</name>
</gene>